<evidence type="ECO:0000256" key="2">
    <source>
        <dbReference type="PIRNR" id="PIRNR016661"/>
    </source>
</evidence>
<dbReference type="InterPro" id="IPR003784">
    <property type="entry name" value="BioY"/>
</dbReference>
<name>A0A511AY55_9LACT</name>
<evidence type="ECO:0000313" key="4">
    <source>
        <dbReference type="EMBL" id="GEK92071.1"/>
    </source>
</evidence>
<keyword evidence="5" id="KW-1185">Reference proteome</keyword>
<protein>
    <recommendedName>
        <fullName evidence="2">Biotin transporter</fullName>
    </recommendedName>
</protein>
<dbReference type="Proteomes" id="UP000321662">
    <property type="component" value="Unassembled WGS sequence"/>
</dbReference>
<evidence type="ECO:0000313" key="5">
    <source>
        <dbReference type="Proteomes" id="UP000321662"/>
    </source>
</evidence>
<evidence type="ECO:0000256" key="1">
    <source>
        <dbReference type="ARBA" id="ARBA00010692"/>
    </source>
</evidence>
<comment type="similarity">
    <text evidence="1 2">Belongs to the BioY family.</text>
</comment>
<evidence type="ECO:0000256" key="3">
    <source>
        <dbReference type="SAM" id="Phobius"/>
    </source>
</evidence>
<dbReference type="RefSeq" id="WP_186805148.1">
    <property type="nucleotide sequence ID" value="NZ_BJUY01000029.1"/>
</dbReference>
<feature type="transmembrane region" description="Helical" evidence="3">
    <location>
        <begin position="20"/>
        <end position="44"/>
    </location>
</feature>
<comment type="subcellular location">
    <subcellularLocation>
        <location evidence="2">Cell membrane</location>
        <topology evidence="2">Multi-pass membrane protein</topology>
    </subcellularLocation>
</comment>
<dbReference type="GO" id="GO:0015225">
    <property type="term" value="F:biotin transmembrane transporter activity"/>
    <property type="evidence" value="ECO:0007669"/>
    <property type="project" value="UniProtKB-UniRule"/>
</dbReference>
<organism evidence="4 5">
    <name type="scientific">Alkalibacterium kapii</name>
    <dbReference type="NCBI Taxonomy" id="426704"/>
    <lineage>
        <taxon>Bacteria</taxon>
        <taxon>Bacillati</taxon>
        <taxon>Bacillota</taxon>
        <taxon>Bacilli</taxon>
        <taxon>Lactobacillales</taxon>
        <taxon>Carnobacteriaceae</taxon>
        <taxon>Alkalibacterium</taxon>
    </lineage>
</organism>
<gene>
    <name evidence="4" type="ORF">AKA01nite_16930</name>
</gene>
<dbReference type="Pfam" id="PF02632">
    <property type="entry name" value="BioY"/>
    <property type="match status" value="1"/>
</dbReference>
<sequence length="187" mass="20034">MFKKINIKDLTQIAISTTLLAVASLVIIPIGLVPITLQVVLFLLIPAMLGPVKGMLAIGIYMLTGLLGFPVFAGGAGGIGQLLSPSFGYILGAMPVGLFVGKRITGKSSKIHNGVIMLIGVFILYVIGIVYQYGLLNIVLDTPVTLSALVTTNLTVFLPIDTLKVLVAALVFDRLNKLSFYKRINRY</sequence>
<feature type="transmembrane region" description="Helical" evidence="3">
    <location>
        <begin position="113"/>
        <end position="134"/>
    </location>
</feature>
<feature type="transmembrane region" description="Helical" evidence="3">
    <location>
        <begin position="82"/>
        <end position="101"/>
    </location>
</feature>
<keyword evidence="3" id="KW-0812">Transmembrane</keyword>
<reference evidence="4 5" key="1">
    <citation type="submission" date="2019-07" db="EMBL/GenBank/DDBJ databases">
        <title>Whole genome shotgun sequence of Alkalibacterium kapii NBRC 103247.</title>
        <authorList>
            <person name="Hosoyama A."/>
            <person name="Uohara A."/>
            <person name="Ohji S."/>
            <person name="Ichikawa N."/>
        </authorList>
    </citation>
    <scope>NUCLEOTIDE SEQUENCE [LARGE SCALE GENOMIC DNA]</scope>
    <source>
        <strain evidence="4 5">NBRC 103247</strain>
    </source>
</reference>
<keyword evidence="2" id="KW-1003">Cell membrane</keyword>
<proteinExistence type="inferred from homology"/>
<dbReference type="GO" id="GO:0005886">
    <property type="term" value="C:plasma membrane"/>
    <property type="evidence" value="ECO:0007669"/>
    <property type="project" value="UniProtKB-SubCell"/>
</dbReference>
<dbReference type="Gene3D" id="1.10.1760.20">
    <property type="match status" value="1"/>
</dbReference>
<accession>A0A511AY55</accession>
<dbReference type="PANTHER" id="PTHR34295:SF1">
    <property type="entry name" value="BIOTIN TRANSPORTER BIOY"/>
    <property type="match status" value="1"/>
</dbReference>
<dbReference type="PANTHER" id="PTHR34295">
    <property type="entry name" value="BIOTIN TRANSPORTER BIOY"/>
    <property type="match status" value="1"/>
</dbReference>
<keyword evidence="3" id="KW-1133">Transmembrane helix</keyword>
<comment type="caution">
    <text evidence="4">The sequence shown here is derived from an EMBL/GenBank/DDBJ whole genome shotgun (WGS) entry which is preliminary data.</text>
</comment>
<dbReference type="EMBL" id="BJUY01000029">
    <property type="protein sequence ID" value="GEK92071.1"/>
    <property type="molecule type" value="Genomic_DNA"/>
</dbReference>
<keyword evidence="2 3" id="KW-0472">Membrane</keyword>
<dbReference type="PIRSF" id="PIRSF016661">
    <property type="entry name" value="BioY"/>
    <property type="match status" value="1"/>
</dbReference>
<feature type="transmembrane region" description="Helical" evidence="3">
    <location>
        <begin position="154"/>
        <end position="172"/>
    </location>
</feature>
<keyword evidence="2" id="KW-0813">Transport</keyword>
<dbReference type="AlphaFoldDB" id="A0A511AY55"/>